<dbReference type="EMBL" id="FWZT01000006">
    <property type="protein sequence ID" value="SMF17554.1"/>
    <property type="molecule type" value="Genomic_DNA"/>
</dbReference>
<dbReference type="RefSeq" id="WP_132317907.1">
    <property type="nucleotide sequence ID" value="NZ_FWZT01000006.1"/>
</dbReference>
<dbReference type="FunFam" id="2.40.110.10:FF:000031">
    <property type="entry name" value="Acyl-CoA dehydrogenase, putative"/>
    <property type="match status" value="1"/>
</dbReference>
<dbReference type="STRING" id="1513793.SAMN06296036_106121"/>
<evidence type="ECO:0000259" key="11">
    <source>
        <dbReference type="Pfam" id="PF00441"/>
    </source>
</evidence>
<evidence type="ECO:0000256" key="6">
    <source>
        <dbReference type="ARBA" id="ARBA00051388"/>
    </source>
</evidence>
<dbReference type="InterPro" id="IPR013786">
    <property type="entry name" value="AcylCoA_DH/ox_N"/>
</dbReference>
<comment type="function">
    <text evidence="7">Involved in the assimilation of dimethylsulphoniopropionate (DMSP), an important compound in the fixation of carbon in marine phytoplankton, by mediating the conversion of 3-(methylthio)propanoyl-CoA (MMPA-CoA) to 3-(methylthio)acryloyl-CoA (MTA-CoA).</text>
</comment>
<dbReference type="InterPro" id="IPR025878">
    <property type="entry name" value="Acyl-CoA_dh-like_C_dom"/>
</dbReference>
<evidence type="ECO:0000259" key="13">
    <source>
        <dbReference type="Pfam" id="PF02771"/>
    </source>
</evidence>
<evidence type="ECO:0000259" key="14">
    <source>
        <dbReference type="Pfam" id="PF12806"/>
    </source>
</evidence>
<dbReference type="InterPro" id="IPR006089">
    <property type="entry name" value="Acyl-CoA_DH_CS"/>
</dbReference>
<dbReference type="SUPFAM" id="SSF56645">
    <property type="entry name" value="Acyl-CoA dehydrogenase NM domain-like"/>
    <property type="match status" value="1"/>
</dbReference>
<dbReference type="Pfam" id="PF02770">
    <property type="entry name" value="Acyl-CoA_dh_M"/>
    <property type="match status" value="1"/>
</dbReference>
<dbReference type="InterPro" id="IPR036250">
    <property type="entry name" value="AcylCo_DH-like_C"/>
</dbReference>
<dbReference type="EC" id="1.3.99.41" evidence="8"/>
<dbReference type="Gene3D" id="1.20.140.10">
    <property type="entry name" value="Butyryl-CoA Dehydrogenase, subunit A, domain 3"/>
    <property type="match status" value="1"/>
</dbReference>
<feature type="domain" description="Acyl-CoA dehydrogenase/oxidase C-terminal" evidence="11">
    <location>
        <begin position="287"/>
        <end position="451"/>
    </location>
</feature>
<dbReference type="PANTHER" id="PTHR42803">
    <property type="entry name" value="ACYL-COA DEHYDROGENASE"/>
    <property type="match status" value="1"/>
</dbReference>
<feature type="domain" description="Acetyl-CoA dehydrogenase-like C-terminal" evidence="14">
    <location>
        <begin position="485"/>
        <end position="607"/>
    </location>
</feature>
<dbReference type="Pfam" id="PF02771">
    <property type="entry name" value="Acyl-CoA_dh_N"/>
    <property type="match status" value="1"/>
</dbReference>
<evidence type="ECO:0000256" key="10">
    <source>
        <dbReference type="RuleBase" id="RU362125"/>
    </source>
</evidence>
<comment type="cofactor">
    <cofactor evidence="1 10">
        <name>FAD</name>
        <dbReference type="ChEBI" id="CHEBI:57692"/>
    </cofactor>
</comment>
<dbReference type="Gene3D" id="1.10.540.10">
    <property type="entry name" value="Acyl-CoA dehydrogenase/oxidase, N-terminal domain"/>
    <property type="match status" value="1"/>
</dbReference>
<comment type="catalytic activity">
    <reaction evidence="6">
        <text>3-(methylsulfanyl)propanoyl-CoA + oxidized [electron-transfer flavoprotein] + H(+) = 3-(methylsulfanyl)acryloyl-CoA + reduced [electron-transfer flavoprotein]</text>
        <dbReference type="Rhea" id="RHEA:52612"/>
        <dbReference type="Rhea" id="RHEA-COMP:10685"/>
        <dbReference type="Rhea" id="RHEA-COMP:10686"/>
        <dbReference type="ChEBI" id="CHEBI:15378"/>
        <dbReference type="ChEBI" id="CHEBI:57692"/>
        <dbReference type="ChEBI" id="CHEBI:58307"/>
        <dbReference type="ChEBI" id="CHEBI:82815"/>
        <dbReference type="ChEBI" id="CHEBI:84994"/>
        <dbReference type="EC" id="1.3.99.41"/>
    </reaction>
    <physiologicalReaction direction="left-to-right" evidence="6">
        <dbReference type="Rhea" id="RHEA:52613"/>
    </physiologicalReaction>
</comment>
<dbReference type="GO" id="GO:0003995">
    <property type="term" value="F:acyl-CoA dehydrogenase activity"/>
    <property type="evidence" value="ECO:0007669"/>
    <property type="project" value="InterPro"/>
</dbReference>
<evidence type="ECO:0000256" key="3">
    <source>
        <dbReference type="ARBA" id="ARBA00022630"/>
    </source>
</evidence>
<dbReference type="GO" id="GO:0050660">
    <property type="term" value="F:flavin adenine dinucleotide binding"/>
    <property type="evidence" value="ECO:0007669"/>
    <property type="project" value="InterPro"/>
</dbReference>
<feature type="domain" description="Acyl-CoA oxidase/dehydrogenase middle" evidence="12">
    <location>
        <begin position="164"/>
        <end position="270"/>
    </location>
</feature>
<evidence type="ECO:0000256" key="8">
    <source>
        <dbReference type="ARBA" id="ARBA00066694"/>
    </source>
</evidence>
<dbReference type="InterPro" id="IPR009075">
    <property type="entry name" value="AcylCo_DH/oxidase_C"/>
</dbReference>
<accession>A0A1Y6BTK6</accession>
<comment type="similarity">
    <text evidence="2 10">Belongs to the acyl-CoA dehydrogenase family.</text>
</comment>
<dbReference type="Pfam" id="PF00441">
    <property type="entry name" value="Acyl-CoA_dh_1"/>
    <property type="match status" value="1"/>
</dbReference>
<keyword evidence="5 10" id="KW-0560">Oxidoreductase</keyword>
<dbReference type="InterPro" id="IPR006091">
    <property type="entry name" value="Acyl-CoA_Oxase/DH_mid-dom"/>
</dbReference>
<dbReference type="Pfam" id="PF12806">
    <property type="entry name" value="Acyl-CoA_dh_C"/>
    <property type="match status" value="1"/>
</dbReference>
<feature type="domain" description="Acyl-CoA dehydrogenase/oxidase N-terminal" evidence="13">
    <location>
        <begin position="73"/>
        <end position="158"/>
    </location>
</feature>
<keyword evidence="16" id="KW-1185">Reference proteome</keyword>
<gene>
    <name evidence="15" type="ORF">SAMN06296036_106121</name>
</gene>
<dbReference type="InterPro" id="IPR037069">
    <property type="entry name" value="AcylCoA_DH/ox_N_sf"/>
</dbReference>
<reference evidence="16" key="1">
    <citation type="submission" date="2017-04" db="EMBL/GenBank/DDBJ databases">
        <authorList>
            <person name="Varghese N."/>
            <person name="Submissions S."/>
        </authorList>
    </citation>
    <scope>NUCLEOTIDE SEQUENCE [LARGE SCALE GENOMIC DNA]</scope>
    <source>
        <strain evidence="16">RKEM611</strain>
    </source>
</reference>
<evidence type="ECO:0000256" key="2">
    <source>
        <dbReference type="ARBA" id="ARBA00009347"/>
    </source>
</evidence>
<dbReference type="PANTHER" id="PTHR42803:SF1">
    <property type="entry name" value="BROAD-SPECIFICITY LINEAR ACYL-COA DEHYDROGENASE FADE5"/>
    <property type="match status" value="1"/>
</dbReference>
<dbReference type="OrthoDB" id="9764895at2"/>
<dbReference type="InterPro" id="IPR046373">
    <property type="entry name" value="Acyl-CoA_Oxase/DH_mid-dom_sf"/>
</dbReference>
<dbReference type="InterPro" id="IPR052166">
    <property type="entry name" value="Diverse_Acyl-CoA_DH"/>
</dbReference>
<evidence type="ECO:0000313" key="15">
    <source>
        <dbReference type="EMBL" id="SMF17554.1"/>
    </source>
</evidence>
<dbReference type="Gene3D" id="2.40.110.10">
    <property type="entry name" value="Butyryl-CoA Dehydrogenase, subunit A, domain 2"/>
    <property type="match status" value="1"/>
</dbReference>
<organism evidence="15 16">
    <name type="scientific">Pseudobacteriovorax antillogorgiicola</name>
    <dbReference type="NCBI Taxonomy" id="1513793"/>
    <lineage>
        <taxon>Bacteria</taxon>
        <taxon>Pseudomonadati</taxon>
        <taxon>Bdellovibrionota</taxon>
        <taxon>Oligoflexia</taxon>
        <taxon>Oligoflexales</taxon>
        <taxon>Pseudobacteriovoracaceae</taxon>
        <taxon>Pseudobacteriovorax</taxon>
    </lineage>
</organism>
<sequence length="617" mass="68183">MAQKLVDTRDHQFVFLEQLKVQDLVKYDRFADFDEEMFKAIWSLGEQIAADQFYPANRSGDEVGAVYNANDKSVKVPESYHGAFKAFIEAGFPGMITPAEHGGSGVPESVWRGALEYICAGSLPLTMYGTLTMGAANIIRRHGDQNLKDRFLAPMIEGRWGGTMCLTEPEAGSDVGALKTKAVKQSDGSYLLSGNKIFISSGENDLYENIIHLVLARTEGAPQGTRGISIFAVPKFHTSDGNTLGDRNDVFCANIEHKMGIKGSATCTLNYGDQNKCVGYLIGEECQGMKIMFEMMNEARLDVAGQGLSLASAAYQHALAYAKDRVQGYDIQKKDHVSIGITQHADVKRMLMYMKSCSEGMRALTHYASLQMDLKEVETGDKAKEASALLDFLIPILKAGVTDEAWLVTSEAIQVHGGYGYCSEYQVEQYARDSKICAIYEGTNGIQATDLMLRKLLMNPDQFNYKIYRKTVSQSLAEAKGVIDDAYIDAIDSALKAMDQICMTLGKELQSKGVHGVLAHAVPLLKCFTNLSFSWMHIWAMTLASQKIDSSVMSLTGDELQKKFASDREASFYYGKIQSARYWIQHQLPHIYSHIKSIESGSDVILGVDEACLGPWH</sequence>
<evidence type="ECO:0000256" key="7">
    <source>
        <dbReference type="ARBA" id="ARBA00058683"/>
    </source>
</evidence>
<evidence type="ECO:0000256" key="9">
    <source>
        <dbReference type="ARBA" id="ARBA00069043"/>
    </source>
</evidence>
<protein>
    <recommendedName>
        <fullName evidence="9">3-methylmercaptopropionyl-CoA dehydrogenase</fullName>
        <ecNumber evidence="8">1.3.99.41</ecNumber>
    </recommendedName>
</protein>
<dbReference type="GO" id="GO:0005886">
    <property type="term" value="C:plasma membrane"/>
    <property type="evidence" value="ECO:0007669"/>
    <property type="project" value="TreeGrafter"/>
</dbReference>
<dbReference type="PROSITE" id="PS00072">
    <property type="entry name" value="ACYL_COA_DH_1"/>
    <property type="match status" value="1"/>
</dbReference>
<name>A0A1Y6BTK6_9BACT</name>
<dbReference type="AlphaFoldDB" id="A0A1Y6BTK6"/>
<evidence type="ECO:0000256" key="4">
    <source>
        <dbReference type="ARBA" id="ARBA00022827"/>
    </source>
</evidence>
<keyword evidence="4 10" id="KW-0274">FAD</keyword>
<dbReference type="SUPFAM" id="SSF47203">
    <property type="entry name" value="Acyl-CoA dehydrogenase C-terminal domain-like"/>
    <property type="match status" value="1"/>
</dbReference>
<evidence type="ECO:0000256" key="5">
    <source>
        <dbReference type="ARBA" id="ARBA00023002"/>
    </source>
</evidence>
<dbReference type="InterPro" id="IPR009100">
    <property type="entry name" value="AcylCoA_DH/oxidase_NM_dom_sf"/>
</dbReference>
<proteinExistence type="inferred from homology"/>
<keyword evidence="3 10" id="KW-0285">Flavoprotein</keyword>
<evidence type="ECO:0000259" key="12">
    <source>
        <dbReference type="Pfam" id="PF02770"/>
    </source>
</evidence>
<dbReference type="Proteomes" id="UP000192907">
    <property type="component" value="Unassembled WGS sequence"/>
</dbReference>
<evidence type="ECO:0000256" key="1">
    <source>
        <dbReference type="ARBA" id="ARBA00001974"/>
    </source>
</evidence>
<evidence type="ECO:0000313" key="16">
    <source>
        <dbReference type="Proteomes" id="UP000192907"/>
    </source>
</evidence>